<evidence type="ECO:0008006" key="4">
    <source>
        <dbReference type="Google" id="ProtNLM"/>
    </source>
</evidence>
<gene>
    <name evidence="2" type="ORF">CCYN2B_220006</name>
</gene>
<feature type="chain" id="PRO_5002132140" description="SusD/RagB family nutrient-binding outer membrane lipoprotein" evidence="1">
    <location>
        <begin position="22"/>
        <end position="542"/>
    </location>
</feature>
<evidence type="ECO:0000313" key="2">
    <source>
        <dbReference type="EMBL" id="CEN34603.1"/>
    </source>
</evidence>
<dbReference type="RefSeq" id="WP_041991557.1">
    <property type="nucleotide sequence ID" value="NZ_CDOD01000015.1"/>
</dbReference>
<evidence type="ECO:0000256" key="1">
    <source>
        <dbReference type="SAM" id="SignalP"/>
    </source>
</evidence>
<keyword evidence="3" id="KW-1185">Reference proteome</keyword>
<dbReference type="Gene3D" id="1.25.40.390">
    <property type="match status" value="1"/>
</dbReference>
<reference evidence="3" key="1">
    <citation type="submission" date="2015-01" db="EMBL/GenBank/DDBJ databases">
        <authorList>
            <person name="MANFREDI Pablo"/>
        </authorList>
    </citation>
    <scope>NUCLEOTIDE SEQUENCE [LARGE SCALE GENOMIC DNA]</scope>
    <source>
        <strain evidence="3">Ccyn2B</strain>
    </source>
</reference>
<dbReference type="InterPro" id="IPR024302">
    <property type="entry name" value="SusD-like"/>
</dbReference>
<dbReference type="InterPro" id="IPR011990">
    <property type="entry name" value="TPR-like_helical_dom_sf"/>
</dbReference>
<organism evidence="2 3">
    <name type="scientific">Capnocytophaga cynodegmi</name>
    <dbReference type="NCBI Taxonomy" id="28189"/>
    <lineage>
        <taxon>Bacteria</taxon>
        <taxon>Pseudomonadati</taxon>
        <taxon>Bacteroidota</taxon>
        <taxon>Flavobacteriia</taxon>
        <taxon>Flavobacteriales</taxon>
        <taxon>Flavobacteriaceae</taxon>
        <taxon>Capnocytophaga</taxon>
    </lineage>
</organism>
<sequence>MKKITSIILLTAISIATFVGSCTGNFDEYNRDDFALTEELKKADWIHLKAFISQMQQSIYYNNSGGDWEFQLIQNLNADIFSGYLTPPTPFNGDVYNANYYMMENWNHYAFDYYNNNILKPWLNVKAKTLDLNESLDVYGVALILKVAGLHRSTDLYGPIPYSKYGQGGITTPYDSQEDIYNQFFKELDEAVGYLTNHLEKSKDINSLGNADLIYKGNYEKWLKWANSLRLRLAIRISKVNPSLAKTEAEKAMSNKYGILETNSDNVMVPTTNIGHPLIVLANDYNDTRMSADMESILTGLKDPRISEYFSVATDENVNVKGKYKGVRQGINFVSKDLRSGYSTLGDRFNISNYYSTPITLMTAAEVYFLRAEGVLRGWNNMGETAENLYNKGIEISMQQWGLPVTKAYITDDVNKPADYVDPKNANYNVSAASKVTVKWDNSADPETNLEKIITQKWIAMFPEGKEAWAEFRRTGYPKLLPIEVNNSGGEIDSKVMIRRLRFPQNERTGNNRDEVTKAIQLLKGADSPGTRLWWDTGGSNF</sequence>
<proteinExistence type="predicted"/>
<dbReference type="Proteomes" id="UP000038055">
    <property type="component" value="Unassembled WGS sequence"/>
</dbReference>
<keyword evidence="1" id="KW-0732">Signal</keyword>
<feature type="signal peptide" evidence="1">
    <location>
        <begin position="1"/>
        <end position="21"/>
    </location>
</feature>
<evidence type="ECO:0000313" key="3">
    <source>
        <dbReference type="Proteomes" id="UP000038055"/>
    </source>
</evidence>
<dbReference type="Pfam" id="PF12741">
    <property type="entry name" value="SusD-like"/>
    <property type="match status" value="1"/>
</dbReference>
<protein>
    <recommendedName>
        <fullName evidence="4">SusD/RagB family nutrient-binding outer membrane lipoprotein</fullName>
    </recommendedName>
</protein>
<dbReference type="SUPFAM" id="SSF48452">
    <property type="entry name" value="TPR-like"/>
    <property type="match status" value="1"/>
</dbReference>
<dbReference type="AlphaFoldDB" id="A0A0B7HAI0"/>
<dbReference type="EMBL" id="CDOD01000015">
    <property type="protein sequence ID" value="CEN34603.1"/>
    <property type="molecule type" value="Genomic_DNA"/>
</dbReference>
<dbReference type="PROSITE" id="PS51257">
    <property type="entry name" value="PROKAR_LIPOPROTEIN"/>
    <property type="match status" value="1"/>
</dbReference>
<accession>A0A0B7HAI0</accession>
<name>A0A0B7HAI0_9FLAO</name>